<dbReference type="SMART" id="SM00827">
    <property type="entry name" value="PKS_AT"/>
    <property type="match status" value="1"/>
</dbReference>
<dbReference type="GO" id="GO:0006633">
    <property type="term" value="P:fatty acid biosynthetic process"/>
    <property type="evidence" value="ECO:0007669"/>
    <property type="project" value="TreeGrafter"/>
</dbReference>
<dbReference type="SUPFAM" id="SSF55048">
    <property type="entry name" value="Probable ACP-binding domain of malonyl-CoA ACP transacylase"/>
    <property type="match status" value="1"/>
</dbReference>
<comment type="similarity">
    <text evidence="4">Belongs to the fabD family.</text>
</comment>
<comment type="caution">
    <text evidence="7">The sequence shown here is derived from an EMBL/GenBank/DDBJ whole genome shotgun (WGS) entry which is preliminary data.</text>
</comment>
<dbReference type="Pfam" id="PF00698">
    <property type="entry name" value="Acyl_transf_1"/>
    <property type="match status" value="1"/>
</dbReference>
<evidence type="ECO:0000259" key="6">
    <source>
        <dbReference type="SMART" id="SM00827"/>
    </source>
</evidence>
<evidence type="ECO:0000256" key="2">
    <source>
        <dbReference type="ARBA" id="ARBA00023315"/>
    </source>
</evidence>
<evidence type="ECO:0000313" key="7">
    <source>
        <dbReference type="EMBL" id="OPX48289.1"/>
    </source>
</evidence>
<feature type="domain" description="Malonyl-CoA:ACP transacylase (MAT)" evidence="6">
    <location>
        <begin position="7"/>
        <end position="303"/>
    </location>
</feature>
<keyword evidence="2 4" id="KW-0012">Acyltransferase</keyword>
<feature type="active site" evidence="5">
    <location>
        <position position="199"/>
    </location>
</feature>
<dbReference type="RefSeq" id="WP_080022522.1">
    <property type="nucleotide sequence ID" value="NZ_LTAY01000034.1"/>
</dbReference>
<comment type="catalytic activity">
    <reaction evidence="3 4">
        <text>holo-[ACP] + malonyl-CoA = malonyl-[ACP] + CoA</text>
        <dbReference type="Rhea" id="RHEA:41792"/>
        <dbReference type="Rhea" id="RHEA-COMP:9623"/>
        <dbReference type="Rhea" id="RHEA-COMP:9685"/>
        <dbReference type="ChEBI" id="CHEBI:57287"/>
        <dbReference type="ChEBI" id="CHEBI:57384"/>
        <dbReference type="ChEBI" id="CHEBI:64479"/>
        <dbReference type="ChEBI" id="CHEBI:78449"/>
        <dbReference type="EC" id="2.3.1.39"/>
    </reaction>
</comment>
<dbReference type="Gene3D" id="3.40.366.10">
    <property type="entry name" value="Malonyl-Coenzyme A Acyl Carrier Protein, domain 2"/>
    <property type="match status" value="1"/>
</dbReference>
<dbReference type="InterPro" id="IPR014043">
    <property type="entry name" value="Acyl_transferase_dom"/>
</dbReference>
<evidence type="ECO:0000256" key="1">
    <source>
        <dbReference type="ARBA" id="ARBA00022679"/>
    </source>
</evidence>
<proteinExistence type="inferred from homology"/>
<gene>
    <name evidence="7" type="primary">fabD</name>
    <name evidence="7" type="ORF">CLTHE_12820</name>
</gene>
<dbReference type="InterPro" id="IPR050858">
    <property type="entry name" value="Mal-CoA-ACP_Trans/PKS_FabD"/>
</dbReference>
<dbReference type="GO" id="GO:0005829">
    <property type="term" value="C:cytosol"/>
    <property type="evidence" value="ECO:0007669"/>
    <property type="project" value="TreeGrafter"/>
</dbReference>
<name>A0A1V4SVU7_9CLOT</name>
<evidence type="ECO:0000256" key="5">
    <source>
        <dbReference type="PIRSR" id="PIRSR000446-1"/>
    </source>
</evidence>
<organism evidence="7 8">
    <name type="scientific">Clostridium thermobutyricum DSM 4928</name>
    <dbReference type="NCBI Taxonomy" id="1121339"/>
    <lineage>
        <taxon>Bacteria</taxon>
        <taxon>Bacillati</taxon>
        <taxon>Bacillota</taxon>
        <taxon>Clostridia</taxon>
        <taxon>Eubacteriales</taxon>
        <taxon>Clostridiaceae</taxon>
        <taxon>Clostridium</taxon>
    </lineage>
</organism>
<dbReference type="InterPro" id="IPR004410">
    <property type="entry name" value="Malonyl_CoA-ACP_transAc_FabD"/>
</dbReference>
<dbReference type="OrthoDB" id="9805460at2"/>
<dbReference type="InterPro" id="IPR024925">
    <property type="entry name" value="Malonyl_CoA-ACP_transAc"/>
</dbReference>
<evidence type="ECO:0000313" key="8">
    <source>
        <dbReference type="Proteomes" id="UP000191448"/>
    </source>
</evidence>
<dbReference type="Proteomes" id="UP000191448">
    <property type="component" value="Unassembled WGS sequence"/>
</dbReference>
<dbReference type="SUPFAM" id="SSF52151">
    <property type="entry name" value="FabD/lysophospholipase-like"/>
    <property type="match status" value="1"/>
</dbReference>
<dbReference type="AlphaFoldDB" id="A0A1V4SVU7"/>
<reference evidence="7 8" key="1">
    <citation type="submission" date="2016-02" db="EMBL/GenBank/DDBJ databases">
        <title>Genome sequence of Clostridium thermobutyricum DSM 4928.</title>
        <authorList>
            <person name="Poehlein A."/>
            <person name="Daniel R."/>
        </authorList>
    </citation>
    <scope>NUCLEOTIDE SEQUENCE [LARGE SCALE GENOMIC DNA]</scope>
    <source>
        <strain evidence="7 8">DSM 4928</strain>
    </source>
</reference>
<accession>A0A1V4SVU7</accession>
<evidence type="ECO:0000256" key="4">
    <source>
        <dbReference type="PIRNR" id="PIRNR000446"/>
    </source>
</evidence>
<sequence>MGKIGFLFSGQGAQTIGMGEDLFKNREECKNVFKSGENLLNMDILNKMFNGDEETLKKTSIAQPAIVLTSLAAAEALKNEGIECDYSCGLSLGEYTALIHSRVISFEDGIKLVKERGRIMEEAGIKVKGKMAAVLKLKEDKVEELVNRCKEFGIIEVANYNCPGQIVIGGESDPIDKSIEIVKELGGMAIPLKVSGAFHTSLLKEASEEFYDYIEKVRFNEIDEKIYSNLKGNLYVKEDNIKNILKNHMVKPVYFEKIIRDMILKGVDIFIEIGPGKTLTGFVKKIDRKVKVLNVYDIESLNNCIKIIKQYD</sequence>
<protein>
    <recommendedName>
        <fullName evidence="4">Malonyl CoA-acyl carrier protein transacylase</fullName>
        <ecNumber evidence="4">2.3.1.39</ecNumber>
    </recommendedName>
</protein>
<dbReference type="GO" id="GO:0004314">
    <property type="term" value="F:[acyl-carrier-protein] S-malonyltransferase activity"/>
    <property type="evidence" value="ECO:0007669"/>
    <property type="project" value="UniProtKB-EC"/>
</dbReference>
<evidence type="ECO:0000256" key="3">
    <source>
        <dbReference type="ARBA" id="ARBA00048462"/>
    </source>
</evidence>
<dbReference type="InterPro" id="IPR016036">
    <property type="entry name" value="Malonyl_transacylase_ACP-bd"/>
</dbReference>
<dbReference type="PANTHER" id="PTHR42681:SF1">
    <property type="entry name" value="MALONYL-COA-ACYL CARRIER PROTEIN TRANSACYLASE, MITOCHONDRIAL"/>
    <property type="match status" value="1"/>
</dbReference>
<dbReference type="PIRSF" id="PIRSF000446">
    <property type="entry name" value="Mct"/>
    <property type="match status" value="1"/>
</dbReference>
<keyword evidence="1 4" id="KW-0808">Transferase</keyword>
<dbReference type="InterPro" id="IPR001227">
    <property type="entry name" value="Ac_transferase_dom_sf"/>
</dbReference>
<dbReference type="PANTHER" id="PTHR42681">
    <property type="entry name" value="MALONYL-COA-ACYL CARRIER PROTEIN TRANSACYLASE, MITOCHONDRIAL"/>
    <property type="match status" value="1"/>
</dbReference>
<dbReference type="EC" id="2.3.1.39" evidence="4"/>
<dbReference type="NCBIfam" id="TIGR00128">
    <property type="entry name" value="fabD"/>
    <property type="match status" value="1"/>
</dbReference>
<dbReference type="Gene3D" id="3.30.70.250">
    <property type="entry name" value="Malonyl-CoA ACP transacylase, ACP-binding"/>
    <property type="match status" value="1"/>
</dbReference>
<feature type="active site" evidence="5">
    <location>
        <position position="91"/>
    </location>
</feature>
<dbReference type="InterPro" id="IPR016035">
    <property type="entry name" value="Acyl_Trfase/lysoPLipase"/>
</dbReference>
<dbReference type="FunFam" id="3.30.70.250:FF:000001">
    <property type="entry name" value="Malonyl CoA-acyl carrier protein transacylase"/>
    <property type="match status" value="1"/>
</dbReference>
<dbReference type="EMBL" id="LTAY01000034">
    <property type="protein sequence ID" value="OPX48289.1"/>
    <property type="molecule type" value="Genomic_DNA"/>
</dbReference>